<sequence length="121" mass="13125">MGTPDPSGKLLKACNVVRALRMVFVVAAPAAMAFMAMMQEFFGQGASVVQGNPRWLFGMLRDALRLASTFEVLEDSNCGVVSTRHQTPAVGFLVLELFVVLLVFILCNEALSVSTLFVRAL</sequence>
<accession>A0A0Q3FG92</accession>
<evidence type="ECO:0000313" key="3">
    <source>
        <dbReference type="EnsemblPlants" id="KQJ97148"/>
    </source>
</evidence>
<feature type="transmembrane region" description="Helical" evidence="1">
    <location>
        <begin position="89"/>
        <end position="111"/>
    </location>
</feature>
<dbReference type="EnsemblPlants" id="KQJ97148">
    <property type="protein sequence ID" value="KQJ97148"/>
    <property type="gene ID" value="BRADI_3g29070v3"/>
</dbReference>
<keyword evidence="4" id="KW-1185">Reference proteome</keyword>
<evidence type="ECO:0000313" key="4">
    <source>
        <dbReference type="Proteomes" id="UP000008810"/>
    </source>
</evidence>
<proteinExistence type="predicted"/>
<evidence type="ECO:0000256" key="1">
    <source>
        <dbReference type="SAM" id="Phobius"/>
    </source>
</evidence>
<evidence type="ECO:0008006" key="5">
    <source>
        <dbReference type="Google" id="ProtNLM"/>
    </source>
</evidence>
<dbReference type="ExpressionAtlas" id="A0A0Q3FG92">
    <property type="expression patterns" value="baseline"/>
</dbReference>
<gene>
    <name evidence="2" type="ORF">BRADI_3g29070v3</name>
</gene>
<organism evidence="2">
    <name type="scientific">Brachypodium distachyon</name>
    <name type="common">Purple false brome</name>
    <name type="synonym">Trachynia distachya</name>
    <dbReference type="NCBI Taxonomy" id="15368"/>
    <lineage>
        <taxon>Eukaryota</taxon>
        <taxon>Viridiplantae</taxon>
        <taxon>Streptophyta</taxon>
        <taxon>Embryophyta</taxon>
        <taxon>Tracheophyta</taxon>
        <taxon>Spermatophyta</taxon>
        <taxon>Magnoliopsida</taxon>
        <taxon>Liliopsida</taxon>
        <taxon>Poales</taxon>
        <taxon>Poaceae</taxon>
        <taxon>BOP clade</taxon>
        <taxon>Pooideae</taxon>
        <taxon>Stipodae</taxon>
        <taxon>Brachypodieae</taxon>
        <taxon>Brachypodium</taxon>
    </lineage>
</organism>
<keyword evidence="1" id="KW-0472">Membrane</keyword>
<evidence type="ECO:0000313" key="2">
    <source>
        <dbReference type="EMBL" id="KQJ97148.1"/>
    </source>
</evidence>
<reference evidence="3" key="3">
    <citation type="submission" date="2018-08" db="UniProtKB">
        <authorList>
            <consortium name="EnsemblPlants"/>
        </authorList>
    </citation>
    <scope>IDENTIFICATION</scope>
    <source>
        <strain evidence="3">cv. Bd21</strain>
    </source>
</reference>
<keyword evidence="1" id="KW-0812">Transmembrane</keyword>
<reference evidence="2" key="2">
    <citation type="submission" date="2017-06" db="EMBL/GenBank/DDBJ databases">
        <title>WGS assembly of Brachypodium distachyon.</title>
        <authorList>
            <consortium name="The International Brachypodium Initiative"/>
            <person name="Lucas S."/>
            <person name="Harmon-Smith M."/>
            <person name="Lail K."/>
            <person name="Tice H."/>
            <person name="Grimwood J."/>
            <person name="Bruce D."/>
            <person name="Barry K."/>
            <person name="Shu S."/>
            <person name="Lindquist E."/>
            <person name="Wang M."/>
            <person name="Pitluck S."/>
            <person name="Vogel J.P."/>
            <person name="Garvin D.F."/>
            <person name="Mockler T.C."/>
            <person name="Schmutz J."/>
            <person name="Rokhsar D."/>
            <person name="Bevan M.W."/>
        </authorList>
    </citation>
    <scope>NUCLEOTIDE SEQUENCE</scope>
    <source>
        <strain evidence="2">Bd21</strain>
    </source>
</reference>
<feature type="transmembrane region" description="Helical" evidence="1">
    <location>
        <begin position="19"/>
        <end position="38"/>
    </location>
</feature>
<dbReference type="Gramene" id="KQJ97148">
    <property type="protein sequence ID" value="KQJ97148"/>
    <property type="gene ID" value="BRADI_3g29070v3"/>
</dbReference>
<dbReference type="AlphaFoldDB" id="A0A0Q3FG92"/>
<keyword evidence="1" id="KW-1133">Transmembrane helix</keyword>
<dbReference type="Proteomes" id="UP000008810">
    <property type="component" value="Chromosome 3"/>
</dbReference>
<reference evidence="2 3" key="1">
    <citation type="journal article" date="2010" name="Nature">
        <title>Genome sequencing and analysis of the model grass Brachypodium distachyon.</title>
        <authorList>
            <consortium name="International Brachypodium Initiative"/>
        </authorList>
    </citation>
    <scope>NUCLEOTIDE SEQUENCE [LARGE SCALE GENOMIC DNA]</scope>
    <source>
        <strain evidence="2 3">Bd21</strain>
    </source>
</reference>
<dbReference type="InParanoid" id="A0A0Q3FG92"/>
<name>A0A0Q3FG92_BRADI</name>
<protein>
    <recommendedName>
        <fullName evidence="5">Transmembrane protein</fullName>
    </recommendedName>
</protein>
<dbReference type="EMBL" id="CM000882">
    <property type="protein sequence ID" value="KQJ97148.1"/>
    <property type="molecule type" value="Genomic_DNA"/>
</dbReference>